<keyword evidence="1" id="KW-0689">Ribosomal protein</keyword>
<keyword evidence="1" id="KW-0687">Ribonucleoprotein</keyword>
<accession>S7PKB6</accession>
<sequence>MDVNTCNKPQHTICTQKGWPNANAFLACYFHNMLTGMEDGCAKVSGSLTCSPHLGLFHELSHQETHHQLAGKSVCVAKSKGSAALCPAWPFAEGALRKDPGPE</sequence>
<keyword evidence="2" id="KW-1185">Reference proteome</keyword>
<proteinExistence type="predicted"/>
<protein>
    <submittedName>
        <fullName evidence="1">28S ribosomal protein S5, mitochondrial</fullName>
    </submittedName>
</protein>
<dbReference type="AlphaFoldDB" id="S7PKB6"/>
<evidence type="ECO:0000313" key="2">
    <source>
        <dbReference type="Proteomes" id="UP000052978"/>
    </source>
</evidence>
<dbReference type="EMBL" id="KE163235">
    <property type="protein sequence ID" value="EPQ11323.1"/>
    <property type="molecule type" value="Genomic_DNA"/>
</dbReference>
<dbReference type="Proteomes" id="UP000052978">
    <property type="component" value="Unassembled WGS sequence"/>
</dbReference>
<organism evidence="1 2">
    <name type="scientific">Myotis brandtii</name>
    <name type="common">Brandt's bat</name>
    <dbReference type="NCBI Taxonomy" id="109478"/>
    <lineage>
        <taxon>Eukaryota</taxon>
        <taxon>Metazoa</taxon>
        <taxon>Chordata</taxon>
        <taxon>Craniata</taxon>
        <taxon>Vertebrata</taxon>
        <taxon>Euteleostomi</taxon>
        <taxon>Mammalia</taxon>
        <taxon>Eutheria</taxon>
        <taxon>Laurasiatheria</taxon>
        <taxon>Chiroptera</taxon>
        <taxon>Yangochiroptera</taxon>
        <taxon>Vespertilionidae</taxon>
        <taxon>Myotis</taxon>
    </lineage>
</organism>
<gene>
    <name evidence="1" type="ORF">D623_10032217</name>
</gene>
<evidence type="ECO:0000313" key="1">
    <source>
        <dbReference type="EMBL" id="EPQ11323.1"/>
    </source>
</evidence>
<dbReference type="GO" id="GO:0005840">
    <property type="term" value="C:ribosome"/>
    <property type="evidence" value="ECO:0007669"/>
    <property type="project" value="UniProtKB-KW"/>
</dbReference>
<reference evidence="1 2" key="1">
    <citation type="journal article" date="2013" name="Nat. Commun.">
        <title>Genome analysis reveals insights into physiology and longevity of the Brandt's bat Myotis brandtii.</title>
        <authorList>
            <person name="Seim I."/>
            <person name="Fang X."/>
            <person name="Xiong Z."/>
            <person name="Lobanov A.V."/>
            <person name="Huang Z."/>
            <person name="Ma S."/>
            <person name="Feng Y."/>
            <person name="Turanov A.A."/>
            <person name="Zhu Y."/>
            <person name="Lenz T.L."/>
            <person name="Gerashchenko M.V."/>
            <person name="Fan D."/>
            <person name="Hee Yim S."/>
            <person name="Yao X."/>
            <person name="Jordan D."/>
            <person name="Xiong Y."/>
            <person name="Ma Y."/>
            <person name="Lyapunov A.N."/>
            <person name="Chen G."/>
            <person name="Kulakova O.I."/>
            <person name="Sun Y."/>
            <person name="Lee S.G."/>
            <person name="Bronson R.T."/>
            <person name="Moskalev A.A."/>
            <person name="Sunyaev S.R."/>
            <person name="Zhang G."/>
            <person name="Krogh A."/>
            <person name="Wang J."/>
            <person name="Gladyshev V.N."/>
        </authorList>
    </citation>
    <scope>NUCLEOTIDE SEQUENCE [LARGE SCALE GENOMIC DNA]</scope>
</reference>
<name>S7PKB6_MYOBR</name>